<dbReference type="HOGENOM" id="CLU_433915_0_0_10"/>
<evidence type="ECO:0000313" key="3">
    <source>
        <dbReference type="Proteomes" id="UP000017831"/>
    </source>
</evidence>
<comment type="caution">
    <text evidence="2">The sequence shown here is derived from an EMBL/GenBank/DDBJ whole genome shotgun (WGS) entry which is preliminary data.</text>
</comment>
<organism evidence="2 3">
    <name type="scientific">Phocaeicola massiliensis B84634 = Timone 84634 = DSM 17679 = JCM 13223</name>
    <dbReference type="NCBI Taxonomy" id="1121098"/>
    <lineage>
        <taxon>Bacteria</taxon>
        <taxon>Pseudomonadati</taxon>
        <taxon>Bacteroidota</taxon>
        <taxon>Bacteroidia</taxon>
        <taxon>Bacteroidales</taxon>
        <taxon>Bacteroidaceae</taxon>
        <taxon>Phocaeicola</taxon>
    </lineage>
</organism>
<dbReference type="AlphaFoldDB" id="U6RP87"/>
<dbReference type="eggNOG" id="ENOG502ZBRY">
    <property type="taxonomic scope" value="Bacteria"/>
</dbReference>
<feature type="domain" description="DUF5017" evidence="1">
    <location>
        <begin position="243"/>
        <end position="324"/>
    </location>
</feature>
<gene>
    <name evidence="2" type="ORF">HMPREF1534_00844</name>
</gene>
<dbReference type="PROSITE" id="PS51257">
    <property type="entry name" value="PROKAR_LIPOPROTEIN"/>
    <property type="match status" value="1"/>
</dbReference>
<dbReference type="PATRIC" id="fig|1121098.3.peg.860"/>
<dbReference type="EMBL" id="AQHY01000009">
    <property type="protein sequence ID" value="EOA57033.1"/>
    <property type="molecule type" value="Genomic_DNA"/>
</dbReference>
<evidence type="ECO:0000259" key="1">
    <source>
        <dbReference type="Pfam" id="PF16409"/>
    </source>
</evidence>
<proteinExistence type="predicted"/>
<evidence type="ECO:0000313" key="2">
    <source>
        <dbReference type="EMBL" id="EOA57033.1"/>
    </source>
</evidence>
<keyword evidence="3" id="KW-1185">Reference proteome</keyword>
<dbReference type="STRING" id="1121098.HMPREF1534_00844"/>
<name>U6RP87_9BACT</name>
<sequence>MKKYTLLYSAVVALALVSCDYNEDNFDGFEDFGKPTDIKKGNITFTDWASLKGNPKTNQYFSAADEAQDYLPNWLAGQYPSADEGSSFKITFDYKEEKSEKHDKYYNIDYYKLKDDDYKIIHGKGYYGAYLNKSTTSKLYKVLNEVFPDAKEGSHVFAEYNYNADAIPQKMDDPVFSYDFESLETGDVTSIKDWYISATGGAKWSLKSYNDNQYISYSANGKGACEAWLVTPSVEIEDENNKFAFEVCVGYWNADCLSVLISTDFDGKDVSKAKWTDITSSFDIPQEPSKGYGTLALAGTFNLTDYVGKNVNIAFKYVGNGDDEKSTTYQLDNITIGNDIPVLVKSEPQYAFYEKSAKGWNVVNDEDVFVLTPDDYTAMGEPGKNFNFSSSVLAEDYLPAYLAKKVAYPLNDAEKIIVYKYYSGSVKAYSDSYIYSTANARWGKNTYMTTKTEQYVKTSGKWNYDPSVVVNLPNGKDQADISVYYQAIVDWVWENIDQKELGISKKGDGYTTTYASPTGSEYYFGATAYQNNIDLRPAKFREQYAKGYEGMDDAKITETVMARLPKAFIPALEKNHADAVPVEGIDVTYTVNFVIYDGSSNVNWTAVYKVVGNGKFEYVEDSMKKVE</sequence>
<dbReference type="Pfam" id="PF16409">
    <property type="entry name" value="DUF5017"/>
    <property type="match status" value="1"/>
</dbReference>
<dbReference type="Proteomes" id="UP000017831">
    <property type="component" value="Unassembled WGS sequence"/>
</dbReference>
<accession>U6RP87</accession>
<reference evidence="2 3" key="1">
    <citation type="submission" date="2013-04" db="EMBL/GenBank/DDBJ databases">
        <title>The Genome Sequence of Bacteroides massiliensis DSM 17679.</title>
        <authorList>
            <consortium name="The Broad Institute Genomics Platform"/>
            <person name="Earl A."/>
            <person name="Ward D."/>
            <person name="Feldgarden M."/>
            <person name="Gevers D."/>
            <person name="Martens E."/>
            <person name="Fenner L."/>
            <person name="Roux V."/>
            <person name="Mallet M.N."/>
            <person name="Raoult D."/>
            <person name="Walker B."/>
            <person name="Young S."/>
            <person name="Zeng Q."/>
            <person name="Gargeya S."/>
            <person name="Fitzgerald M."/>
            <person name="Haas B."/>
            <person name="Abouelleil A."/>
            <person name="Allen A.W."/>
            <person name="Alvarado L."/>
            <person name="Arachchi H.M."/>
            <person name="Berlin A.M."/>
            <person name="Chapman S.B."/>
            <person name="Gainer-Dewar J."/>
            <person name="Goldberg J."/>
            <person name="Griggs A."/>
            <person name="Gujja S."/>
            <person name="Hansen M."/>
            <person name="Howarth C."/>
            <person name="Imamovic A."/>
            <person name="Ireland A."/>
            <person name="Larimer J."/>
            <person name="McCowan C."/>
            <person name="Murphy C."/>
            <person name="Pearson M."/>
            <person name="Poon T.W."/>
            <person name="Priest M."/>
            <person name="Roberts A."/>
            <person name="Saif S."/>
            <person name="Shea T."/>
            <person name="Sisk P."/>
            <person name="Sykes S."/>
            <person name="Wortman J."/>
            <person name="Nusbaum C."/>
            <person name="Birren B."/>
        </authorList>
    </citation>
    <scope>NUCLEOTIDE SEQUENCE [LARGE SCALE GENOMIC DNA]</scope>
    <source>
        <strain evidence="3">B84634 / Timone 84634 / DSM 17679 / JCM 13223</strain>
    </source>
</reference>
<protein>
    <recommendedName>
        <fullName evidence="1">DUF5017 domain-containing protein</fullName>
    </recommendedName>
</protein>
<dbReference type="InterPro" id="IPR032185">
    <property type="entry name" value="DUF5017"/>
</dbReference>
<dbReference type="NCBIfam" id="NF038128">
    <property type="entry name" value="choice_anch_J"/>
    <property type="match status" value="1"/>
</dbReference>